<dbReference type="STRING" id="1210089.GCA_001613165_04060"/>
<keyword evidence="7" id="KW-1185">Reference proteome</keyword>
<dbReference type="InterPro" id="IPR022742">
    <property type="entry name" value="Hydrolase_4"/>
</dbReference>
<dbReference type="InterPro" id="IPR051044">
    <property type="entry name" value="MAG_DAG_Lipase"/>
</dbReference>
<evidence type="ECO:0000256" key="1">
    <source>
        <dbReference type="ARBA" id="ARBA00001613"/>
    </source>
</evidence>
<evidence type="ECO:0000256" key="4">
    <source>
        <dbReference type="ARBA" id="ARBA00071261"/>
    </source>
</evidence>
<protein>
    <recommendedName>
        <fullName evidence="4">Monoacylglycerol lipase</fullName>
        <ecNumber evidence="3">3.1.1.23</ecNumber>
    </recommendedName>
</protein>
<evidence type="ECO:0000313" key="7">
    <source>
        <dbReference type="Proteomes" id="UP000255355"/>
    </source>
</evidence>
<dbReference type="InterPro" id="IPR029058">
    <property type="entry name" value="AB_hydrolase_fold"/>
</dbReference>
<dbReference type="Pfam" id="PF12146">
    <property type="entry name" value="Hydrolase_4"/>
    <property type="match status" value="1"/>
</dbReference>
<evidence type="ECO:0000256" key="2">
    <source>
        <dbReference type="ARBA" id="ARBA00008645"/>
    </source>
</evidence>
<sequence>MGRSESGRFDGRGGGIFWRAWVPEGEVRGVVVLVHGVAEHSGRYEHVGERLARSGFGVYALDHIGHGQSAGGQANIDSMDGAADNVARMLEIATERHPGLPRFVVGHSMGSLVTLYLATRAPLDVAGIAVSAPPLVIEAGNPVQRLLAPVLSRWAPKLGVLQLDSSAISRDPEVVRAYDADPLVFSGKLPARTGAEILRATETVVRRLPRLTVPTLVLHGGADTIAAPSSADLIEQRAGAKDLTVDRYPGLYHEIFNEPEREKVLTDLVDWLDKHIVP</sequence>
<dbReference type="EMBL" id="QQAZ01000006">
    <property type="protein sequence ID" value="RDI50045.1"/>
    <property type="molecule type" value="Genomic_DNA"/>
</dbReference>
<evidence type="ECO:0000259" key="5">
    <source>
        <dbReference type="Pfam" id="PF12146"/>
    </source>
</evidence>
<dbReference type="OrthoDB" id="9806902at2"/>
<feature type="domain" description="Serine aminopeptidase S33" evidence="5">
    <location>
        <begin position="26"/>
        <end position="260"/>
    </location>
</feature>
<evidence type="ECO:0000313" key="6">
    <source>
        <dbReference type="EMBL" id="RDI50045.1"/>
    </source>
</evidence>
<organism evidence="6 7">
    <name type="scientific">Nocardia mexicana</name>
    <dbReference type="NCBI Taxonomy" id="279262"/>
    <lineage>
        <taxon>Bacteria</taxon>
        <taxon>Bacillati</taxon>
        <taxon>Actinomycetota</taxon>
        <taxon>Actinomycetes</taxon>
        <taxon>Mycobacteriales</taxon>
        <taxon>Nocardiaceae</taxon>
        <taxon>Nocardia</taxon>
    </lineage>
</organism>
<evidence type="ECO:0000256" key="3">
    <source>
        <dbReference type="ARBA" id="ARBA00013254"/>
    </source>
</evidence>
<accession>A0A370H203</accession>
<dbReference type="SUPFAM" id="SSF53474">
    <property type="entry name" value="alpha/beta-Hydrolases"/>
    <property type="match status" value="1"/>
</dbReference>
<dbReference type="PIRSF" id="PIRSF037442">
    <property type="entry name" value="UCP037442_abhydr"/>
    <property type="match status" value="1"/>
</dbReference>
<proteinExistence type="inferred from homology"/>
<dbReference type="Proteomes" id="UP000255355">
    <property type="component" value="Unassembled WGS sequence"/>
</dbReference>
<dbReference type="EC" id="3.1.1.23" evidence="3"/>
<comment type="catalytic activity">
    <reaction evidence="1">
        <text>Hydrolyzes glycerol monoesters of long-chain fatty acids.</text>
        <dbReference type="EC" id="3.1.1.23"/>
    </reaction>
</comment>
<reference evidence="6 7" key="1">
    <citation type="submission" date="2018-07" db="EMBL/GenBank/DDBJ databases">
        <title>Genomic Encyclopedia of Type Strains, Phase IV (KMG-IV): sequencing the most valuable type-strain genomes for metagenomic binning, comparative biology and taxonomic classification.</title>
        <authorList>
            <person name="Goeker M."/>
        </authorList>
    </citation>
    <scope>NUCLEOTIDE SEQUENCE [LARGE SCALE GENOMIC DNA]</scope>
    <source>
        <strain evidence="6 7">DSM 44952</strain>
    </source>
</reference>
<comment type="similarity">
    <text evidence="2">Belongs to the AB hydrolase superfamily.</text>
</comment>
<dbReference type="PRINTS" id="PR00111">
    <property type="entry name" value="ABHYDROLASE"/>
</dbReference>
<dbReference type="PANTHER" id="PTHR11614">
    <property type="entry name" value="PHOSPHOLIPASE-RELATED"/>
    <property type="match status" value="1"/>
</dbReference>
<dbReference type="FunFam" id="3.40.50.1820:FF:000117">
    <property type="entry name" value="Monoglyceride lipase, putative"/>
    <property type="match status" value="1"/>
</dbReference>
<comment type="caution">
    <text evidence="6">The sequence shown here is derived from an EMBL/GenBank/DDBJ whole genome shotgun (WGS) entry which is preliminary data.</text>
</comment>
<name>A0A370H203_9NOCA</name>
<keyword evidence="6" id="KW-0378">Hydrolase</keyword>
<dbReference type="AlphaFoldDB" id="A0A370H203"/>
<dbReference type="Gene3D" id="3.40.50.1820">
    <property type="entry name" value="alpha/beta hydrolase"/>
    <property type="match status" value="1"/>
</dbReference>
<dbReference type="InterPro" id="IPR017208">
    <property type="entry name" value="UCP037442_abhydr"/>
</dbReference>
<gene>
    <name evidence="6" type="ORF">DFR68_106483</name>
</gene>
<dbReference type="GO" id="GO:0047372">
    <property type="term" value="F:monoacylglycerol lipase activity"/>
    <property type="evidence" value="ECO:0007669"/>
    <property type="project" value="UniProtKB-EC"/>
</dbReference>
<dbReference type="InterPro" id="IPR000073">
    <property type="entry name" value="AB_hydrolase_1"/>
</dbReference>